<dbReference type="Pfam" id="PF03981">
    <property type="entry name" value="Ubiq_cyt_C_chap"/>
    <property type="match status" value="1"/>
</dbReference>
<dbReference type="InterPro" id="IPR007129">
    <property type="entry name" value="Ubiqinol_cyt_c_chaperone_CPB3"/>
</dbReference>
<proteinExistence type="inferred from homology"/>
<accession>A0A1N6LY32</accession>
<reference evidence="3 4" key="3">
    <citation type="journal article" date="2016" name="Sci. Rep.">
        <title>Genome-wide diversity and gene expression profiling of Babesia microti isolates identify polymorphic genes that mediate host-pathogen interactions.</title>
        <authorList>
            <person name="Silva J.C."/>
            <person name="Cornillot E."/>
            <person name="McCracken C."/>
            <person name="Usmani-Brown S."/>
            <person name="Dwivedi A."/>
            <person name="Ifeonu O.O."/>
            <person name="Crabtree J."/>
            <person name="Gotia H.T."/>
            <person name="Virji A.Z."/>
            <person name="Reynes C."/>
            <person name="Colinge J."/>
            <person name="Kumar V."/>
            <person name="Lawres L."/>
            <person name="Pazzi J.E."/>
            <person name="Pablo J.V."/>
            <person name="Hung C."/>
            <person name="Brancato J."/>
            <person name="Kumari P."/>
            <person name="Orvis J."/>
            <person name="Tretina K."/>
            <person name="Chibucos M."/>
            <person name="Ott S."/>
            <person name="Sadzewicz L."/>
            <person name="Sengamalay N."/>
            <person name="Shetty A.C."/>
            <person name="Su Q."/>
            <person name="Tallon L."/>
            <person name="Fraser C.M."/>
            <person name="Frutos R."/>
            <person name="Molina D.M."/>
            <person name="Krause P.J."/>
            <person name="Ben Mamoun C."/>
        </authorList>
    </citation>
    <scope>NUCLEOTIDE SEQUENCE [LARGE SCALE GENOMIC DNA]</scope>
    <source>
        <strain evidence="3 4">RI</strain>
    </source>
</reference>
<reference evidence="3 4" key="2">
    <citation type="journal article" date="2013" name="PLoS ONE">
        <title>Whole genome mapping and re-organization of the nuclear and mitochondrial genomes of Babesia microti isolates.</title>
        <authorList>
            <person name="Cornillot E."/>
            <person name="Dassouli A."/>
            <person name="Garg A."/>
            <person name="Pachikara N."/>
            <person name="Randazzo S."/>
            <person name="Depoix D."/>
            <person name="Carcy B."/>
            <person name="Delbecq S."/>
            <person name="Frutos R."/>
            <person name="Silva J.C."/>
            <person name="Sutton R."/>
            <person name="Krause P.J."/>
            <person name="Mamoun C.B."/>
        </authorList>
    </citation>
    <scope>NUCLEOTIDE SEQUENCE [LARGE SCALE GENOMIC DNA]</scope>
    <source>
        <strain evidence="3 4">RI</strain>
    </source>
</reference>
<dbReference type="KEGG" id="bmic:BmR1_04g08095"/>
<dbReference type="AlphaFoldDB" id="A0A1N6LY32"/>
<evidence type="ECO:0000256" key="1">
    <source>
        <dbReference type="ARBA" id="ARBA00006407"/>
    </source>
</evidence>
<comment type="similarity">
    <text evidence="1">Belongs to the CBP3 family.</text>
</comment>
<dbReference type="EMBL" id="LN871599">
    <property type="protein sequence ID" value="SIO73790.1"/>
    <property type="molecule type" value="Genomic_DNA"/>
</dbReference>
<dbReference type="InterPro" id="IPR021150">
    <property type="entry name" value="Ubiq_cyt_c_chap"/>
</dbReference>
<dbReference type="GO" id="GO:0005739">
    <property type="term" value="C:mitochondrion"/>
    <property type="evidence" value="ECO:0007669"/>
    <property type="project" value="TreeGrafter"/>
</dbReference>
<sequence>MPRILQILPHIKRINSCSFAIRYIRTSQSNNTQPIGLGVTNVTDVTSANKIVIPEWLVDEEKSTDFSLKILEDNALYISKAESSKFLVPKPKSDSLTITYWIYNTLIKSKRIKHVAITMNILSLAQIENQSLLNSLNIGPGFNMKLYFYTIHLWILHRRLIQIRPYGQIIDSELFDICWDIVTKWIIKKQGKSHLVKELQHVKNIIQLFCFDLDLASQFNSMIPTKIAQTLYKYMYIDHGVDKLAMIKLVKYIIRQFLHIQNLETEHFMEARFHWANYDEVYQHTKVFGQATPSILKYDGYTPDTSHIVAKQLSSNYNIIPNDTADS</sequence>
<evidence type="ECO:0000313" key="3">
    <source>
        <dbReference type="EMBL" id="SIO73790.1"/>
    </source>
</evidence>
<dbReference type="GeneID" id="24426256"/>
<dbReference type="GO" id="GO:0034551">
    <property type="term" value="P:mitochondrial respiratory chain complex III assembly"/>
    <property type="evidence" value="ECO:0007669"/>
    <property type="project" value="TreeGrafter"/>
</dbReference>
<evidence type="ECO:0000259" key="2">
    <source>
        <dbReference type="Pfam" id="PF03981"/>
    </source>
</evidence>
<evidence type="ECO:0000313" key="4">
    <source>
        <dbReference type="Proteomes" id="UP000002899"/>
    </source>
</evidence>
<gene>
    <name evidence="3" type="ORF">BmR1_04g08095</name>
</gene>
<keyword evidence="4" id="KW-1185">Reference proteome</keyword>
<dbReference type="OrthoDB" id="10253878at2759"/>
<dbReference type="VEuPathDB" id="PiroplasmaDB:BmR1_04g08095"/>
<organism evidence="3 4">
    <name type="scientific">Babesia microti (strain RI)</name>
    <dbReference type="NCBI Taxonomy" id="1133968"/>
    <lineage>
        <taxon>Eukaryota</taxon>
        <taxon>Sar</taxon>
        <taxon>Alveolata</taxon>
        <taxon>Apicomplexa</taxon>
        <taxon>Aconoidasida</taxon>
        <taxon>Piroplasmida</taxon>
        <taxon>Babesiidae</taxon>
        <taxon>Babesia</taxon>
    </lineage>
</organism>
<name>A0A1N6LY32_BABMR</name>
<reference evidence="3 4" key="1">
    <citation type="journal article" date="2012" name="Nucleic Acids Res.">
        <title>Sequencing of the smallest Apicomplexan genome from the human pathogen Babesia microti.</title>
        <authorList>
            <person name="Cornillot E."/>
            <person name="Hadj-Kaddour K."/>
            <person name="Dassouli A."/>
            <person name="Noel B."/>
            <person name="Ranwez V."/>
            <person name="Vacherie B."/>
            <person name="Augagneur Y."/>
            <person name="Bres V."/>
            <person name="Duclos A."/>
            <person name="Randazzo S."/>
            <person name="Carcy B."/>
            <person name="Debierre-Grockiego F."/>
            <person name="Delbecq S."/>
            <person name="Moubri-Menage K."/>
            <person name="Shams-Eldin H."/>
            <person name="Usmani-Brown S."/>
            <person name="Bringaud F."/>
            <person name="Wincker P."/>
            <person name="Vivares C.P."/>
            <person name="Schwarz R.T."/>
            <person name="Schetters T.P."/>
            <person name="Krause P.J."/>
            <person name="Gorenflot A."/>
            <person name="Berry V."/>
            <person name="Barbe V."/>
            <person name="Ben Mamoun C."/>
        </authorList>
    </citation>
    <scope>NUCLEOTIDE SEQUENCE [LARGE SCALE GENOMIC DNA]</scope>
    <source>
        <strain evidence="3 4">RI</strain>
    </source>
</reference>
<dbReference type="RefSeq" id="XP_021337850.1">
    <property type="nucleotide sequence ID" value="XM_021482660.1"/>
</dbReference>
<dbReference type="PANTHER" id="PTHR12184">
    <property type="entry name" value="UBIQUINOL-CYTOCHROME C REDUCTASE COMPLEX ASSEMBLY FACTOR 1 FAMILY MEMBER"/>
    <property type="match status" value="1"/>
</dbReference>
<dbReference type="PANTHER" id="PTHR12184:SF1">
    <property type="entry name" value="UBIQUINOL-CYTOCHROME-C REDUCTASE COMPLEX ASSEMBLY FACTOR 1"/>
    <property type="match status" value="1"/>
</dbReference>
<protein>
    <recommendedName>
        <fullName evidence="2">Ubiquinol-cytochrome c chaperone domain-containing protein</fullName>
    </recommendedName>
</protein>
<feature type="domain" description="Ubiquinol-cytochrome c chaperone" evidence="2">
    <location>
        <begin position="135"/>
        <end position="275"/>
    </location>
</feature>
<dbReference type="Proteomes" id="UP000002899">
    <property type="component" value="Chromosome IV"/>
</dbReference>